<evidence type="ECO:0000313" key="2">
    <source>
        <dbReference type="EMBL" id="KAJ8333381.1"/>
    </source>
</evidence>
<organism evidence="2 3">
    <name type="scientific">Synaphobranchus kaupii</name>
    <name type="common">Kaup's arrowtooth eel</name>
    <dbReference type="NCBI Taxonomy" id="118154"/>
    <lineage>
        <taxon>Eukaryota</taxon>
        <taxon>Metazoa</taxon>
        <taxon>Chordata</taxon>
        <taxon>Craniata</taxon>
        <taxon>Vertebrata</taxon>
        <taxon>Euteleostomi</taxon>
        <taxon>Actinopterygii</taxon>
        <taxon>Neopterygii</taxon>
        <taxon>Teleostei</taxon>
        <taxon>Anguilliformes</taxon>
        <taxon>Synaphobranchidae</taxon>
        <taxon>Synaphobranchus</taxon>
    </lineage>
</organism>
<accession>A0A9Q1E713</accession>
<protein>
    <submittedName>
        <fullName evidence="2">Uncharacterized protein</fullName>
    </submittedName>
</protein>
<sequence>MRAQAGARTESAGKCHAEERWTANGATGSSRGHPLHRRGYEHRRTMEARSRPKHHHDADEMTTIQTTMRLHDAWKRCCTPEGNGSHVPGPSRSRKRSFARSDVTEVRKWRSVDGGYGFRGGPYGSPYRQLAVDSNAVAALSQSTENAAASKTQSASG</sequence>
<proteinExistence type="predicted"/>
<evidence type="ECO:0000256" key="1">
    <source>
        <dbReference type="SAM" id="MobiDB-lite"/>
    </source>
</evidence>
<dbReference type="AlphaFoldDB" id="A0A9Q1E713"/>
<comment type="caution">
    <text evidence="2">The sequence shown here is derived from an EMBL/GenBank/DDBJ whole genome shotgun (WGS) entry which is preliminary data.</text>
</comment>
<feature type="region of interest" description="Disordered" evidence="1">
    <location>
        <begin position="1"/>
        <end position="61"/>
    </location>
</feature>
<dbReference type="Proteomes" id="UP001152622">
    <property type="component" value="Chromosome 23"/>
</dbReference>
<reference evidence="2" key="1">
    <citation type="journal article" date="2023" name="Science">
        <title>Genome structures resolve the early diversification of teleost fishes.</title>
        <authorList>
            <person name="Parey E."/>
            <person name="Louis A."/>
            <person name="Montfort J."/>
            <person name="Bouchez O."/>
            <person name="Roques C."/>
            <person name="Iampietro C."/>
            <person name="Lluch J."/>
            <person name="Castinel A."/>
            <person name="Donnadieu C."/>
            <person name="Desvignes T."/>
            <person name="Floi Bucao C."/>
            <person name="Jouanno E."/>
            <person name="Wen M."/>
            <person name="Mejri S."/>
            <person name="Dirks R."/>
            <person name="Jansen H."/>
            <person name="Henkel C."/>
            <person name="Chen W.J."/>
            <person name="Zahm M."/>
            <person name="Cabau C."/>
            <person name="Klopp C."/>
            <person name="Thompson A.W."/>
            <person name="Robinson-Rechavi M."/>
            <person name="Braasch I."/>
            <person name="Lecointre G."/>
            <person name="Bobe J."/>
            <person name="Postlethwait J.H."/>
            <person name="Berthelot C."/>
            <person name="Roest Crollius H."/>
            <person name="Guiguen Y."/>
        </authorList>
    </citation>
    <scope>NUCLEOTIDE SEQUENCE</scope>
    <source>
        <strain evidence="2">WJC10195</strain>
    </source>
</reference>
<feature type="region of interest" description="Disordered" evidence="1">
    <location>
        <begin position="80"/>
        <end position="101"/>
    </location>
</feature>
<keyword evidence="3" id="KW-1185">Reference proteome</keyword>
<name>A0A9Q1E713_SYNKA</name>
<dbReference type="EMBL" id="JAINUF010000023">
    <property type="protein sequence ID" value="KAJ8333381.1"/>
    <property type="molecule type" value="Genomic_DNA"/>
</dbReference>
<feature type="compositionally biased region" description="Basic and acidic residues" evidence="1">
    <location>
        <begin position="11"/>
        <end position="21"/>
    </location>
</feature>
<evidence type="ECO:0000313" key="3">
    <source>
        <dbReference type="Proteomes" id="UP001152622"/>
    </source>
</evidence>
<gene>
    <name evidence="2" type="ORF">SKAU_G00413890</name>
</gene>